<name>W4FF18_APHAT</name>
<proteinExistence type="predicted"/>
<accession>W4FF18</accession>
<reference evidence="2" key="1">
    <citation type="submission" date="2013-12" db="EMBL/GenBank/DDBJ databases">
        <title>The Genome Sequence of Aphanomyces astaci APO3.</title>
        <authorList>
            <consortium name="The Broad Institute Genomics Platform"/>
            <person name="Russ C."/>
            <person name="Tyler B."/>
            <person name="van West P."/>
            <person name="Dieguez-Uribeondo J."/>
            <person name="Young S.K."/>
            <person name="Zeng Q."/>
            <person name="Gargeya S."/>
            <person name="Fitzgerald M."/>
            <person name="Abouelleil A."/>
            <person name="Alvarado L."/>
            <person name="Chapman S.B."/>
            <person name="Gainer-Dewar J."/>
            <person name="Goldberg J."/>
            <person name="Griggs A."/>
            <person name="Gujja S."/>
            <person name="Hansen M."/>
            <person name="Howarth C."/>
            <person name="Imamovic A."/>
            <person name="Ireland A."/>
            <person name="Larimer J."/>
            <person name="McCowan C."/>
            <person name="Murphy C."/>
            <person name="Pearson M."/>
            <person name="Poon T.W."/>
            <person name="Priest M."/>
            <person name="Roberts A."/>
            <person name="Saif S."/>
            <person name="Shea T."/>
            <person name="Sykes S."/>
            <person name="Wortman J."/>
            <person name="Nusbaum C."/>
            <person name="Birren B."/>
        </authorList>
    </citation>
    <scope>NUCLEOTIDE SEQUENCE [LARGE SCALE GENOMIC DNA]</scope>
    <source>
        <strain evidence="2">APO3</strain>
    </source>
</reference>
<dbReference type="GeneID" id="20819825"/>
<dbReference type="PANTHER" id="PTHR10644">
    <property type="entry name" value="DNA REPAIR/RNA PROCESSING CPSF FAMILY"/>
    <property type="match status" value="1"/>
</dbReference>
<dbReference type="Pfam" id="PF03178">
    <property type="entry name" value="CPSF_A"/>
    <property type="match status" value="1"/>
</dbReference>
<dbReference type="VEuPathDB" id="FungiDB:H257_17829"/>
<dbReference type="InterPro" id="IPR050358">
    <property type="entry name" value="RSE1/DDB1/CFT1"/>
</dbReference>
<gene>
    <name evidence="2" type="ORF">H257_17829</name>
</gene>
<dbReference type="InterPro" id="IPR004871">
    <property type="entry name" value="RSE1/DDB1/CPSF1_C"/>
</dbReference>
<protein>
    <recommendedName>
        <fullName evidence="1">RSE1/DDB1/CPSF1 C-terminal domain-containing protein</fullName>
    </recommendedName>
</protein>
<dbReference type="GO" id="GO:0005634">
    <property type="term" value="C:nucleus"/>
    <property type="evidence" value="ECO:0007669"/>
    <property type="project" value="InterPro"/>
</dbReference>
<dbReference type="RefSeq" id="XP_009845074.1">
    <property type="nucleotide sequence ID" value="XM_009846772.1"/>
</dbReference>
<dbReference type="InterPro" id="IPR015943">
    <property type="entry name" value="WD40/YVTN_repeat-like_dom_sf"/>
</dbReference>
<feature type="domain" description="RSE1/DDB1/CPSF1 C-terminal" evidence="1">
    <location>
        <begin position="82"/>
        <end position="393"/>
    </location>
</feature>
<evidence type="ECO:0000313" key="2">
    <source>
        <dbReference type="EMBL" id="ETV65431.1"/>
    </source>
</evidence>
<sequence>MCSFNSVALPDCLALASAEDLTIGTIDNIQKLHVQTVPLNEWPRRLAHDPTSHTLAVCTVKYSMDAAAASDATSSVDEMEVSFVRLVDDQSFDTLFSYRLDPFESACSIVHLTFDGHPYYVVGTAYVHEEENEPHQGRILVLSVVQAKLVLVAEKEVKGAVYCLNAFQGKLLAGINSKTTLFKWSDNAEDADKELVAECGHHGHTLVLYMESRGDFIAIGDLMKSISLLQYKALDGSLEEVAKDLNSNWMAAVDILDDDHFIGSETDFNLFCVERQSGATTDEERSRLDCVSEYHVGEFVNRFRHGSLVMQEQGQATTRTPLLFGTVSGMIGCILPLDNAQYGFLRRVESALNQVIKGVGGLLHKEWRMYESKRTVNEARGFVDGDLIEGFLDLTKPHQQKAVDLLNVDGAMDGRPPVTVDELTSIVEALAQRH</sequence>
<evidence type="ECO:0000259" key="1">
    <source>
        <dbReference type="Pfam" id="PF03178"/>
    </source>
</evidence>
<dbReference type="AlphaFoldDB" id="W4FF18"/>
<organism evidence="2">
    <name type="scientific">Aphanomyces astaci</name>
    <name type="common">Crayfish plague agent</name>
    <dbReference type="NCBI Taxonomy" id="112090"/>
    <lineage>
        <taxon>Eukaryota</taxon>
        <taxon>Sar</taxon>
        <taxon>Stramenopiles</taxon>
        <taxon>Oomycota</taxon>
        <taxon>Saprolegniomycetes</taxon>
        <taxon>Saprolegniales</taxon>
        <taxon>Verrucalvaceae</taxon>
        <taxon>Aphanomyces</taxon>
    </lineage>
</organism>
<dbReference type="GO" id="GO:0003676">
    <property type="term" value="F:nucleic acid binding"/>
    <property type="evidence" value="ECO:0007669"/>
    <property type="project" value="InterPro"/>
</dbReference>
<dbReference type="Gene3D" id="2.130.10.10">
    <property type="entry name" value="YVTN repeat-like/Quinoprotein amine dehydrogenase"/>
    <property type="match status" value="1"/>
</dbReference>
<dbReference type="EMBL" id="KI913235">
    <property type="protein sequence ID" value="ETV65431.1"/>
    <property type="molecule type" value="Genomic_DNA"/>
</dbReference>
<dbReference type="STRING" id="112090.W4FF18"/>
<dbReference type="Gene3D" id="1.10.150.910">
    <property type="match status" value="1"/>
</dbReference>
<dbReference type="OrthoDB" id="67687at2759"/>